<dbReference type="PANTHER" id="PTHR10742:SF398">
    <property type="entry name" value="AMINE OXIDASE DOMAIN-CONTAINING PROTEIN-RELATED"/>
    <property type="match status" value="1"/>
</dbReference>
<dbReference type="InterPro" id="IPR036188">
    <property type="entry name" value="FAD/NAD-bd_sf"/>
</dbReference>
<dbReference type="EMBL" id="GECZ01019446">
    <property type="protein sequence ID" value="JAS50323.1"/>
    <property type="molecule type" value="Transcribed_RNA"/>
</dbReference>
<dbReference type="InterPro" id="IPR050281">
    <property type="entry name" value="Flavin_monoamine_oxidase"/>
</dbReference>
<dbReference type="Gene3D" id="3.50.50.60">
    <property type="entry name" value="FAD/NAD(P)-binding domain"/>
    <property type="match status" value="1"/>
</dbReference>
<dbReference type="InterPro" id="IPR002937">
    <property type="entry name" value="Amino_oxidase"/>
</dbReference>
<dbReference type="Pfam" id="PF01593">
    <property type="entry name" value="Amino_oxidase"/>
    <property type="match status" value="1"/>
</dbReference>
<dbReference type="AlphaFoldDB" id="A0A1B6FJZ1"/>
<dbReference type="Gene3D" id="3.90.660.10">
    <property type="match status" value="1"/>
</dbReference>
<name>A0A1B6FJZ1_9HEMI</name>
<gene>
    <name evidence="2" type="ORF">g.29359</name>
</gene>
<dbReference type="GO" id="GO:0046592">
    <property type="term" value="F:polyamine oxidase activity"/>
    <property type="evidence" value="ECO:0007669"/>
    <property type="project" value="TreeGrafter"/>
</dbReference>
<evidence type="ECO:0000259" key="1">
    <source>
        <dbReference type="Pfam" id="PF01593"/>
    </source>
</evidence>
<dbReference type="PANTHER" id="PTHR10742">
    <property type="entry name" value="FLAVIN MONOAMINE OXIDASE"/>
    <property type="match status" value="1"/>
</dbReference>
<accession>A0A1B6FJZ1</accession>
<feature type="domain" description="Amine oxidase" evidence="1">
    <location>
        <begin position="17"/>
        <end position="468"/>
    </location>
</feature>
<organism evidence="2">
    <name type="scientific">Cuerna arida</name>
    <dbReference type="NCBI Taxonomy" id="1464854"/>
    <lineage>
        <taxon>Eukaryota</taxon>
        <taxon>Metazoa</taxon>
        <taxon>Ecdysozoa</taxon>
        <taxon>Arthropoda</taxon>
        <taxon>Hexapoda</taxon>
        <taxon>Insecta</taxon>
        <taxon>Pterygota</taxon>
        <taxon>Neoptera</taxon>
        <taxon>Paraneoptera</taxon>
        <taxon>Hemiptera</taxon>
        <taxon>Auchenorrhyncha</taxon>
        <taxon>Membracoidea</taxon>
        <taxon>Cicadellidae</taxon>
        <taxon>Cicadellinae</taxon>
        <taxon>Proconiini</taxon>
        <taxon>Cuerna</taxon>
    </lineage>
</organism>
<proteinExistence type="predicted"/>
<protein>
    <recommendedName>
        <fullName evidence="1">Amine oxidase domain-containing protein</fullName>
    </recommendedName>
</protein>
<evidence type="ECO:0000313" key="2">
    <source>
        <dbReference type="EMBL" id="JAS50323.1"/>
    </source>
</evidence>
<dbReference type="SUPFAM" id="SSF54373">
    <property type="entry name" value="FAD-linked reductases, C-terminal domain"/>
    <property type="match status" value="1"/>
</dbReference>
<reference evidence="2" key="1">
    <citation type="submission" date="2015-11" db="EMBL/GenBank/DDBJ databases">
        <title>De novo transcriptome assembly of four potential Pierce s Disease insect vectors from Arizona vineyards.</title>
        <authorList>
            <person name="Tassone E.E."/>
        </authorList>
    </citation>
    <scope>NUCLEOTIDE SEQUENCE</scope>
</reference>
<sequence length="474" mass="52521">MTGDAQKHRVVIVGAGVSGFSAAATLLENDVSDIVVLEASSRIGGRIHTVELGGITVDMGAETVNGNVDNAVYELANPQELLTSFKPFTQPEMNIYANTSGHIFNTAEINSLANKVYDMFEAGELKNFNGSLSDYFYPRLDEFLHSNNVDLPIGEALRYHIEQLKGVYYAVDNLDQLGASGTTRYRMNEPVSLKWKIGGYKTVFDLISKRLVSPSEEIPVHSKVLLNKQVTRIEQREGEVRVETADDSIYLADHVIVTLPLGVLKGEAAQIFHPPLPERKAAAIQALGFGGVVKVFLLFPERWWPTDKNIITPLFSEKELENFKATSVHGHWSASTAVFKPVISSNRILCAWISGPSALHVENLSNDELEEGLMELLNRLLGNTCKVMKPESILRSDWCNNPFFKGTYSYLSAASDKQNITNEDLRQPILDANDKPVILFGGEATHPRYQSTVHGAIETGRREANTVIEYLNKL</sequence>
<dbReference type="SUPFAM" id="SSF51905">
    <property type="entry name" value="FAD/NAD(P)-binding domain"/>
    <property type="match status" value="1"/>
</dbReference>